<evidence type="ECO:0000313" key="2">
    <source>
        <dbReference type="Proteomes" id="UP001230649"/>
    </source>
</evidence>
<dbReference type="EMBL" id="JASBWS010000134">
    <property type="protein sequence ID" value="KAJ9094806.1"/>
    <property type="molecule type" value="Genomic_DNA"/>
</dbReference>
<proteinExistence type="predicted"/>
<sequence>MTRGKATALLLNGVIAFGLNIVSFTANKKAGPLTMTVAANCKQVLTIAIAVVMFNLTINITNGIGILLTLIGGAWYGWLEYIERNAKTRVPTKIMSTTPGVSA</sequence>
<keyword evidence="2" id="KW-1185">Reference proteome</keyword>
<dbReference type="Proteomes" id="UP001230649">
    <property type="component" value="Unassembled WGS sequence"/>
</dbReference>
<evidence type="ECO:0000313" key="1">
    <source>
        <dbReference type="EMBL" id="KAJ9094806.1"/>
    </source>
</evidence>
<accession>A0ACC2V6W3</accession>
<gene>
    <name evidence="1" type="ORF">QFC20_006820</name>
</gene>
<comment type="caution">
    <text evidence="1">The sequence shown here is derived from an EMBL/GenBank/DDBJ whole genome shotgun (WGS) entry which is preliminary data.</text>
</comment>
<reference evidence="1" key="1">
    <citation type="submission" date="2023-04" db="EMBL/GenBank/DDBJ databases">
        <title>Draft Genome sequencing of Naganishia species isolated from polar environments using Oxford Nanopore Technology.</title>
        <authorList>
            <person name="Leo P."/>
            <person name="Venkateswaran K."/>
        </authorList>
    </citation>
    <scope>NUCLEOTIDE SEQUENCE</scope>
    <source>
        <strain evidence="1">MNA-CCFEE 5262</strain>
    </source>
</reference>
<protein>
    <submittedName>
        <fullName evidence="1">Uncharacterized protein</fullName>
    </submittedName>
</protein>
<organism evidence="1 2">
    <name type="scientific">Naganishia adeliensis</name>
    <dbReference type="NCBI Taxonomy" id="92952"/>
    <lineage>
        <taxon>Eukaryota</taxon>
        <taxon>Fungi</taxon>
        <taxon>Dikarya</taxon>
        <taxon>Basidiomycota</taxon>
        <taxon>Agaricomycotina</taxon>
        <taxon>Tremellomycetes</taxon>
        <taxon>Filobasidiales</taxon>
        <taxon>Filobasidiaceae</taxon>
        <taxon>Naganishia</taxon>
    </lineage>
</organism>
<name>A0ACC2V6W3_9TREE</name>